<evidence type="ECO:0000256" key="4">
    <source>
        <dbReference type="ARBA" id="ARBA00022741"/>
    </source>
</evidence>
<dbReference type="Pfam" id="PF06508">
    <property type="entry name" value="QueC"/>
    <property type="match status" value="1"/>
</dbReference>
<dbReference type="AlphaFoldDB" id="A0AAV4LAP8"/>
<dbReference type="GO" id="GO:0016879">
    <property type="term" value="F:ligase activity, forming carbon-nitrogen bonds"/>
    <property type="evidence" value="ECO:0007669"/>
    <property type="project" value="UniProtKB-UniRule"/>
</dbReference>
<dbReference type="EC" id="6.3.4.20" evidence="8 10"/>
<dbReference type="GO" id="GO:0008270">
    <property type="term" value="F:zinc ion binding"/>
    <property type="evidence" value="ECO:0007669"/>
    <property type="project" value="UniProtKB-UniRule"/>
</dbReference>
<dbReference type="HAMAP" id="MF_01633">
    <property type="entry name" value="QueC"/>
    <property type="match status" value="1"/>
</dbReference>
<keyword evidence="2 10" id="KW-0436">Ligase</keyword>
<organism evidence="11 12">
    <name type="scientific">Collibacillus ludicampi</name>
    <dbReference type="NCBI Taxonomy" id="2771369"/>
    <lineage>
        <taxon>Bacteria</taxon>
        <taxon>Bacillati</taxon>
        <taxon>Bacillota</taxon>
        <taxon>Bacilli</taxon>
        <taxon>Bacillales</taxon>
        <taxon>Alicyclobacillaceae</taxon>
        <taxon>Collibacillus</taxon>
    </lineage>
</organism>
<dbReference type="PANTHER" id="PTHR42914:SF1">
    <property type="entry name" value="7-CYANO-7-DEAZAGUANINE SYNTHASE"/>
    <property type="match status" value="1"/>
</dbReference>
<evidence type="ECO:0000256" key="10">
    <source>
        <dbReference type="HAMAP-Rule" id="MF_01633"/>
    </source>
</evidence>
<feature type="binding site" evidence="10">
    <location>
        <position position="206"/>
    </location>
    <ligand>
        <name>Zn(2+)</name>
        <dbReference type="ChEBI" id="CHEBI:29105"/>
    </ligand>
</feature>
<evidence type="ECO:0000256" key="6">
    <source>
        <dbReference type="ARBA" id="ARBA00022840"/>
    </source>
</evidence>
<proteinExistence type="inferred from homology"/>
<gene>
    <name evidence="10" type="primary">queC</name>
    <name evidence="11" type="ORF">DNHGIG_04040</name>
</gene>
<protein>
    <recommendedName>
        <fullName evidence="8 10">7-cyano-7-deazaguanine synthase</fullName>
        <ecNumber evidence="8 10">6.3.4.20</ecNumber>
    </recommendedName>
    <alternativeName>
        <fullName evidence="10">7-cyano-7-carbaguanine synthase</fullName>
    </alternativeName>
    <alternativeName>
        <fullName evidence="10">PreQ(0) synthase</fullName>
    </alternativeName>
    <alternativeName>
        <fullName evidence="10">Queuosine biosynthesis protein QueC</fullName>
    </alternativeName>
</protein>
<keyword evidence="10" id="KW-0671">Queuosine biosynthesis</keyword>
<keyword evidence="5 10" id="KW-0862">Zinc</keyword>
<evidence type="ECO:0000256" key="5">
    <source>
        <dbReference type="ARBA" id="ARBA00022833"/>
    </source>
</evidence>
<dbReference type="CDD" id="cd01995">
    <property type="entry name" value="QueC-like"/>
    <property type="match status" value="1"/>
</dbReference>
<keyword evidence="4 10" id="KW-0547">Nucleotide-binding</keyword>
<keyword evidence="12" id="KW-1185">Reference proteome</keyword>
<comment type="similarity">
    <text evidence="7 10">Belongs to the QueC family.</text>
</comment>
<comment type="function">
    <text evidence="10">Catalyzes the ATP-dependent conversion of 7-carboxy-7-deazaguanine (CDG) to 7-cyano-7-deazaguanine (preQ(0)).</text>
</comment>
<evidence type="ECO:0000256" key="2">
    <source>
        <dbReference type="ARBA" id="ARBA00022598"/>
    </source>
</evidence>
<dbReference type="NCBIfam" id="TIGR00364">
    <property type="entry name" value="7-cyano-7-deazaguanine synthase QueC"/>
    <property type="match status" value="1"/>
</dbReference>
<feature type="binding site" evidence="10">
    <location>
        <position position="209"/>
    </location>
    <ligand>
        <name>Zn(2+)</name>
        <dbReference type="ChEBI" id="CHEBI:29105"/>
    </ligand>
</feature>
<keyword evidence="6 10" id="KW-0067">ATP-binding</keyword>
<name>A0AAV4LAP8_9BACL</name>
<dbReference type="GO" id="GO:0008616">
    <property type="term" value="P:tRNA queuosine(34) biosynthetic process"/>
    <property type="evidence" value="ECO:0007669"/>
    <property type="project" value="UniProtKB-UniRule"/>
</dbReference>
<comment type="catalytic activity">
    <reaction evidence="9 10">
        <text>7-carboxy-7-carbaguanine + NH4(+) + 2 ATP = 7-cyano-7-carbaguanine + 2 AMP + 2 diphosphate + 2 H(+)</text>
        <dbReference type="Rhea" id="RHEA:27982"/>
        <dbReference type="ChEBI" id="CHEBI:15378"/>
        <dbReference type="ChEBI" id="CHEBI:28938"/>
        <dbReference type="ChEBI" id="CHEBI:30616"/>
        <dbReference type="ChEBI" id="CHEBI:33019"/>
        <dbReference type="ChEBI" id="CHEBI:45075"/>
        <dbReference type="ChEBI" id="CHEBI:61036"/>
        <dbReference type="ChEBI" id="CHEBI:456215"/>
        <dbReference type="EC" id="6.3.4.20"/>
    </reaction>
</comment>
<dbReference type="PANTHER" id="PTHR42914">
    <property type="entry name" value="7-CYANO-7-DEAZAGUANINE SYNTHASE"/>
    <property type="match status" value="1"/>
</dbReference>
<dbReference type="Proteomes" id="UP001057291">
    <property type="component" value="Unassembled WGS sequence"/>
</dbReference>
<keyword evidence="3 10" id="KW-0479">Metal-binding</keyword>
<dbReference type="PIRSF" id="PIRSF006293">
    <property type="entry name" value="ExsB"/>
    <property type="match status" value="1"/>
</dbReference>
<evidence type="ECO:0000256" key="3">
    <source>
        <dbReference type="ARBA" id="ARBA00022723"/>
    </source>
</evidence>
<comment type="cofactor">
    <cofactor evidence="10">
        <name>Zn(2+)</name>
        <dbReference type="ChEBI" id="CHEBI:29105"/>
    </cofactor>
    <text evidence="10">Binds 1 zinc ion per subunit.</text>
</comment>
<dbReference type="InterPro" id="IPR018317">
    <property type="entry name" value="QueC"/>
</dbReference>
<evidence type="ECO:0000256" key="7">
    <source>
        <dbReference type="ARBA" id="ARBA00037993"/>
    </source>
</evidence>
<feature type="binding site" evidence="10">
    <location>
        <position position="195"/>
    </location>
    <ligand>
        <name>Zn(2+)</name>
        <dbReference type="ChEBI" id="CHEBI:29105"/>
    </ligand>
</feature>
<feature type="binding site" evidence="10">
    <location>
        <begin position="11"/>
        <end position="21"/>
    </location>
    <ligand>
        <name>ATP</name>
        <dbReference type="ChEBI" id="CHEBI:30616"/>
    </ligand>
</feature>
<dbReference type="RefSeq" id="WP_282198107.1">
    <property type="nucleotide sequence ID" value="NZ_BOQE01000001.1"/>
</dbReference>
<comment type="pathway">
    <text evidence="1 10">Purine metabolism; 7-cyano-7-deazaguanine biosynthesis.</text>
</comment>
<dbReference type="InterPro" id="IPR014729">
    <property type="entry name" value="Rossmann-like_a/b/a_fold"/>
</dbReference>
<accession>A0AAV4LAP8</accession>
<feature type="binding site" evidence="10">
    <location>
        <position position="203"/>
    </location>
    <ligand>
        <name>Zn(2+)</name>
        <dbReference type="ChEBI" id="CHEBI:29105"/>
    </ligand>
</feature>
<evidence type="ECO:0000313" key="11">
    <source>
        <dbReference type="EMBL" id="GIM44855.1"/>
    </source>
</evidence>
<evidence type="ECO:0000256" key="1">
    <source>
        <dbReference type="ARBA" id="ARBA00005061"/>
    </source>
</evidence>
<evidence type="ECO:0000256" key="8">
    <source>
        <dbReference type="ARBA" id="ARBA00039149"/>
    </source>
</evidence>
<dbReference type="GO" id="GO:0005524">
    <property type="term" value="F:ATP binding"/>
    <property type="evidence" value="ECO:0007669"/>
    <property type="project" value="UniProtKB-UniRule"/>
</dbReference>
<sequence length="236" mass="26210">MTEKQKAVVILSGGLDSTTCMAVAKHRGFEIWPLTFFYGQKHSIELESAKKVVQAYGLKERHFIANLNGIIRGSSLTDEDKEIPLDRSEEEMSKEIPNTYVPARNIIFLSIALSYAESIDARAIFIGVNALDYSGYPDCRPEFIRAFQEVINKGTVAGAHGKGIRIETPLENMTKGDIVRLGMELHAPLELTHSCYSGTHPSCGMCDSCQLRIKGFKEAGIIDPIPYAIDIDWEVK</sequence>
<dbReference type="EMBL" id="BOQE01000001">
    <property type="protein sequence ID" value="GIM44855.1"/>
    <property type="molecule type" value="Genomic_DNA"/>
</dbReference>
<evidence type="ECO:0000256" key="9">
    <source>
        <dbReference type="ARBA" id="ARBA00047890"/>
    </source>
</evidence>
<comment type="subunit">
    <text evidence="10">Homodimer.</text>
</comment>
<reference evidence="11" key="1">
    <citation type="journal article" date="2023" name="Int. J. Syst. Evol. Microbiol.">
        <title>Collibacillus ludicampi gen. nov., sp. nov., a new soil bacterium of the family Alicyclobacillaceae.</title>
        <authorList>
            <person name="Jojima T."/>
            <person name="Ioku Y."/>
            <person name="Fukuta Y."/>
            <person name="Shirasaka N."/>
            <person name="Matsumura Y."/>
            <person name="Mori M."/>
        </authorList>
    </citation>
    <scope>NUCLEOTIDE SEQUENCE</scope>
    <source>
        <strain evidence="11">TP075</strain>
    </source>
</reference>
<dbReference type="Gene3D" id="3.40.50.620">
    <property type="entry name" value="HUPs"/>
    <property type="match status" value="1"/>
</dbReference>
<comment type="caution">
    <text evidence="11">The sequence shown here is derived from an EMBL/GenBank/DDBJ whole genome shotgun (WGS) entry which is preliminary data.</text>
</comment>
<evidence type="ECO:0000313" key="12">
    <source>
        <dbReference type="Proteomes" id="UP001057291"/>
    </source>
</evidence>
<dbReference type="SUPFAM" id="SSF52402">
    <property type="entry name" value="Adenine nucleotide alpha hydrolases-like"/>
    <property type="match status" value="1"/>
</dbReference>